<comment type="catalytic activity">
    <reaction evidence="5">
        <text>a 3-demethylubiquinol + S-adenosyl-L-methionine = a ubiquinol + S-adenosyl-L-homocysteine + H(+)</text>
        <dbReference type="Rhea" id="RHEA:44380"/>
        <dbReference type="Rhea" id="RHEA-COMP:9566"/>
        <dbReference type="Rhea" id="RHEA-COMP:10914"/>
        <dbReference type="ChEBI" id="CHEBI:15378"/>
        <dbReference type="ChEBI" id="CHEBI:17976"/>
        <dbReference type="ChEBI" id="CHEBI:57856"/>
        <dbReference type="ChEBI" id="CHEBI:59789"/>
        <dbReference type="ChEBI" id="CHEBI:84422"/>
        <dbReference type="EC" id="2.1.1.64"/>
    </reaction>
</comment>
<accession>A0A0J8GZ65</accession>
<evidence type="ECO:0000256" key="5">
    <source>
        <dbReference type="HAMAP-Rule" id="MF_00472"/>
    </source>
</evidence>
<dbReference type="InterPro" id="IPR029063">
    <property type="entry name" value="SAM-dependent_MTases_sf"/>
</dbReference>
<dbReference type="PANTHER" id="PTHR43464:SF19">
    <property type="entry name" value="UBIQUINONE BIOSYNTHESIS O-METHYLTRANSFERASE, MITOCHONDRIAL"/>
    <property type="match status" value="1"/>
</dbReference>
<dbReference type="RefSeq" id="WP_048689452.1">
    <property type="nucleotide sequence ID" value="NZ_KQ130483.1"/>
</dbReference>
<evidence type="ECO:0000313" key="7">
    <source>
        <dbReference type="Proteomes" id="UP000037600"/>
    </source>
</evidence>
<name>A0A0J8GZ65_9ALTE</name>
<keyword evidence="2 5" id="KW-0808">Transferase</keyword>
<comment type="caution">
    <text evidence="6">The sequence shown here is derived from an EMBL/GenBank/DDBJ whole genome shotgun (WGS) entry which is preliminary data.</text>
</comment>
<dbReference type="GO" id="GO:0061542">
    <property type="term" value="F:3-demethylubiquinol 3-O-methyltransferase activity"/>
    <property type="evidence" value="ECO:0007669"/>
    <property type="project" value="UniProtKB-UniRule"/>
</dbReference>
<dbReference type="Gene3D" id="3.40.50.150">
    <property type="entry name" value="Vaccinia Virus protein VP39"/>
    <property type="match status" value="1"/>
</dbReference>
<keyword evidence="4 5" id="KW-0949">S-adenosyl-L-methionine</keyword>
<feature type="binding site" evidence="5">
    <location>
        <position position="121"/>
    </location>
    <ligand>
        <name>S-adenosyl-L-methionine</name>
        <dbReference type="ChEBI" id="CHEBI:59789"/>
    </ligand>
</feature>
<feature type="binding site" evidence="5">
    <location>
        <position position="36"/>
    </location>
    <ligand>
        <name>S-adenosyl-L-methionine</name>
        <dbReference type="ChEBI" id="CHEBI:59789"/>
    </ligand>
</feature>
<dbReference type="EC" id="2.1.1.64" evidence="5"/>
<keyword evidence="6" id="KW-0830">Ubiquinone</keyword>
<organism evidence="6 7">
    <name type="scientific">Catenovulum maritimum</name>
    <dbReference type="NCBI Taxonomy" id="1513271"/>
    <lineage>
        <taxon>Bacteria</taxon>
        <taxon>Pseudomonadati</taxon>
        <taxon>Pseudomonadota</taxon>
        <taxon>Gammaproteobacteria</taxon>
        <taxon>Alteromonadales</taxon>
        <taxon>Alteromonadaceae</taxon>
        <taxon>Catenovulum</taxon>
    </lineage>
</organism>
<feature type="binding site" evidence="5">
    <location>
        <position position="56"/>
    </location>
    <ligand>
        <name>S-adenosyl-L-methionine</name>
        <dbReference type="ChEBI" id="CHEBI:59789"/>
    </ligand>
</feature>
<dbReference type="FunFam" id="3.40.50.150:FF:000028">
    <property type="entry name" value="Ubiquinone biosynthesis O-methyltransferase"/>
    <property type="match status" value="1"/>
</dbReference>
<comment type="pathway">
    <text evidence="5">Cofactor biosynthesis; ubiquinone biosynthesis.</text>
</comment>
<dbReference type="Pfam" id="PF13489">
    <property type="entry name" value="Methyltransf_23"/>
    <property type="match status" value="1"/>
</dbReference>
<dbReference type="HAMAP" id="MF_00472">
    <property type="entry name" value="UbiG"/>
    <property type="match status" value="1"/>
</dbReference>
<comment type="function">
    <text evidence="5">O-methyltransferase that catalyzes the 2 O-methylation steps in the ubiquinone biosynthetic pathway.</text>
</comment>
<dbReference type="GO" id="GO:0102208">
    <property type="term" value="F:2-polyprenyl-6-hydroxyphenol methylase activity"/>
    <property type="evidence" value="ECO:0007669"/>
    <property type="project" value="UniProtKB-EC"/>
</dbReference>
<dbReference type="OrthoDB" id="9801538at2"/>
<dbReference type="GO" id="GO:0032259">
    <property type="term" value="P:methylation"/>
    <property type="evidence" value="ECO:0007669"/>
    <property type="project" value="UniProtKB-KW"/>
</dbReference>
<feature type="binding site" evidence="5">
    <location>
        <position position="77"/>
    </location>
    <ligand>
        <name>S-adenosyl-L-methionine</name>
        <dbReference type="ChEBI" id="CHEBI:59789"/>
    </ligand>
</feature>
<evidence type="ECO:0000256" key="4">
    <source>
        <dbReference type="ARBA" id="ARBA00022691"/>
    </source>
</evidence>
<proteinExistence type="inferred from homology"/>
<keyword evidence="3 5" id="KW-0831">Ubiquinone biosynthesis</keyword>
<comment type="similarity">
    <text evidence="5">Belongs to the methyltransferase superfamily. UbiG/COQ3 family.</text>
</comment>
<dbReference type="InterPro" id="IPR010233">
    <property type="entry name" value="UbiG_MeTrfase"/>
</dbReference>
<dbReference type="UniPathway" id="UPA00232"/>
<comment type="catalytic activity">
    <reaction evidence="5">
        <text>a 3-(all-trans-polyprenyl)benzene-1,2-diol + S-adenosyl-L-methionine = a 2-methoxy-6-(all-trans-polyprenyl)phenol + S-adenosyl-L-homocysteine + H(+)</text>
        <dbReference type="Rhea" id="RHEA:31411"/>
        <dbReference type="Rhea" id="RHEA-COMP:9550"/>
        <dbReference type="Rhea" id="RHEA-COMP:9551"/>
        <dbReference type="ChEBI" id="CHEBI:15378"/>
        <dbReference type="ChEBI" id="CHEBI:57856"/>
        <dbReference type="ChEBI" id="CHEBI:59789"/>
        <dbReference type="ChEBI" id="CHEBI:62729"/>
        <dbReference type="ChEBI" id="CHEBI:62731"/>
        <dbReference type="EC" id="2.1.1.222"/>
    </reaction>
</comment>
<dbReference type="EMBL" id="LAZL01000003">
    <property type="protein sequence ID" value="KMT66519.1"/>
    <property type="molecule type" value="Genomic_DNA"/>
</dbReference>
<dbReference type="EC" id="2.1.1.222" evidence="5"/>
<dbReference type="STRING" id="1513271.XM47_02995"/>
<gene>
    <name evidence="5" type="primary">ubiG</name>
    <name evidence="6" type="ORF">XM47_02995</name>
</gene>
<dbReference type="SUPFAM" id="SSF53335">
    <property type="entry name" value="S-adenosyl-L-methionine-dependent methyltransferases"/>
    <property type="match status" value="1"/>
</dbReference>
<evidence type="ECO:0000313" key="6">
    <source>
        <dbReference type="EMBL" id="KMT66519.1"/>
    </source>
</evidence>
<reference evidence="6 7" key="1">
    <citation type="submission" date="2015-04" db="EMBL/GenBank/DDBJ databases">
        <title>Draft Genome Sequence of the Novel Agar-Digesting Marine Bacterium Q1.</title>
        <authorList>
            <person name="Li Y."/>
            <person name="Li D."/>
            <person name="Chen G."/>
            <person name="Du Z."/>
        </authorList>
    </citation>
    <scope>NUCLEOTIDE SEQUENCE [LARGE SCALE GENOMIC DNA]</scope>
    <source>
        <strain evidence="6 7">Q1</strain>
    </source>
</reference>
<sequence length="232" mass="25451">MTNIDQSEVDKFNNSAGYWWDLNGEFEPLHLMNPTRVDFIQNHTNGVANKSVLDIGCGGGILSEALANAGANVTGVDAAPQSIQVAQLHAKTENLNINYINSTIEPYAAETDEQFDVVTCLEMLEHVPDPASVIRAACELVKPNGFLFASTLNRNLKSLALGVIAAEYILNIVPKGTHDYQKFIRPSELIGMIEANGFKVRVIQGIHYNPINKSFKMNSDVSVNYILCAQKI</sequence>
<evidence type="ECO:0000256" key="3">
    <source>
        <dbReference type="ARBA" id="ARBA00022688"/>
    </source>
</evidence>
<evidence type="ECO:0000256" key="1">
    <source>
        <dbReference type="ARBA" id="ARBA00022603"/>
    </source>
</evidence>
<dbReference type="Proteomes" id="UP000037600">
    <property type="component" value="Unassembled WGS sequence"/>
</dbReference>
<keyword evidence="7" id="KW-1185">Reference proteome</keyword>
<protein>
    <recommendedName>
        <fullName evidence="5">Ubiquinone biosynthesis O-methyltransferase</fullName>
    </recommendedName>
    <alternativeName>
        <fullName evidence="5">2-polyprenyl-6-hydroxyphenol methylase</fullName>
        <ecNumber evidence="5">2.1.1.222</ecNumber>
    </alternativeName>
    <alternativeName>
        <fullName evidence="5">3-demethylubiquinone 3-O-methyltransferase</fullName>
        <ecNumber evidence="5">2.1.1.64</ecNumber>
    </alternativeName>
</protein>
<dbReference type="PATRIC" id="fig|1513271.3.peg.625"/>
<dbReference type="GO" id="GO:0010420">
    <property type="term" value="F:polyprenyldihydroxybenzoate methyltransferase activity"/>
    <property type="evidence" value="ECO:0007669"/>
    <property type="project" value="InterPro"/>
</dbReference>
<dbReference type="AlphaFoldDB" id="A0A0J8GZ65"/>
<dbReference type="PANTHER" id="PTHR43464">
    <property type="entry name" value="METHYLTRANSFERASE"/>
    <property type="match status" value="1"/>
</dbReference>
<keyword evidence="1 5" id="KW-0489">Methyltransferase</keyword>
<dbReference type="CDD" id="cd02440">
    <property type="entry name" value="AdoMet_MTases"/>
    <property type="match status" value="1"/>
</dbReference>
<dbReference type="NCBIfam" id="TIGR01983">
    <property type="entry name" value="UbiG"/>
    <property type="match status" value="1"/>
</dbReference>
<evidence type="ECO:0000256" key="2">
    <source>
        <dbReference type="ARBA" id="ARBA00022679"/>
    </source>
</evidence>